<protein>
    <submittedName>
        <fullName evidence="1">Uncharacterized protein</fullName>
    </submittedName>
</protein>
<accession>A0A7M1RVT2</accession>
<name>A0A7M1RVT2_9CAUD</name>
<organism evidence="1 2">
    <name type="scientific">uncultured phage cr4_1</name>
    <dbReference type="NCBI Taxonomy" id="2772084"/>
    <lineage>
        <taxon>Viruses</taxon>
        <taxon>Duplodnaviria</taxon>
        <taxon>Heunggongvirae</taxon>
        <taxon>Uroviricota</taxon>
        <taxon>Caudoviricetes</taxon>
        <taxon>Crassvirales</taxon>
        <taxon>Suoliviridae</taxon>
        <taxon>Loutivirinae</taxon>
        <taxon>Buorbuivirus</taxon>
        <taxon>Buorbuivirus hominis</taxon>
    </lineage>
</organism>
<dbReference type="KEGG" id="vg:65131070"/>
<sequence length="114" mass="13156">MITRRKSKGAKYIYICKYNKSKPYRVIIYHNGKNIQVGTFATFPEALEARNKELQELGVRVPISPLIRVGIKASIRRSIEDLELVAKSIKNIDRVSFNIVSNQIEQLSKMLNKY</sequence>
<evidence type="ECO:0000313" key="2">
    <source>
        <dbReference type="Proteomes" id="UP000593850"/>
    </source>
</evidence>
<keyword evidence="2" id="KW-1185">Reference proteome</keyword>
<dbReference type="GeneID" id="65131070"/>
<evidence type="ECO:0000313" key="1">
    <source>
        <dbReference type="EMBL" id="QOR57140.1"/>
    </source>
</evidence>
<dbReference type="RefSeq" id="YP_010112592.1">
    <property type="nucleotide sequence ID" value="NC_055893.1"/>
</dbReference>
<dbReference type="Proteomes" id="UP000593850">
    <property type="component" value="Segment"/>
</dbReference>
<proteinExistence type="predicted"/>
<dbReference type="EMBL" id="MT774400">
    <property type="protein sequence ID" value="QOR57140.1"/>
    <property type="molecule type" value="Genomic_DNA"/>
</dbReference>
<reference evidence="1 2" key="1">
    <citation type="submission" date="2020-07" db="EMBL/GenBank/DDBJ databases">
        <title>Taxonomic proposal: Crassvirales, a new order of highly abundant and diverse bacterial viruses.</title>
        <authorList>
            <person name="Shkoporov A.N."/>
            <person name="Stockdale S.R."/>
            <person name="Guerin E."/>
            <person name="Ross R.P."/>
            <person name="Hill C."/>
        </authorList>
    </citation>
    <scope>NUCLEOTIDE SEQUENCE [LARGE SCALE GENOMIC DNA]</scope>
</reference>